<name>A0ABT2EFW9_9GAMM</name>
<accession>A0ABT2EFW9</accession>
<feature type="region of interest" description="Disordered" evidence="1">
    <location>
        <begin position="80"/>
        <end position="100"/>
    </location>
</feature>
<sequence length="100" mass="11184">MAINSDMSPLFLVNAGLSGERVKGATKENGTHLRTYKNYRLSQQNQDTKAIFRNSLQKLWRMSYMGKEVATEKNKSAPLRIDIASDKKTPPSTGPVVLSR</sequence>
<dbReference type="RefSeq" id="WP_259036968.1">
    <property type="nucleotide sequence ID" value="NZ_JAJISC010000006.1"/>
</dbReference>
<proteinExistence type="predicted"/>
<evidence type="ECO:0000256" key="1">
    <source>
        <dbReference type="SAM" id="MobiDB-lite"/>
    </source>
</evidence>
<keyword evidence="3" id="KW-1185">Reference proteome</keyword>
<evidence type="ECO:0000313" key="2">
    <source>
        <dbReference type="EMBL" id="MCS2610482.1"/>
    </source>
</evidence>
<protein>
    <submittedName>
        <fullName evidence="2">Uncharacterized protein</fullName>
    </submittedName>
</protein>
<organism evidence="2 3">
    <name type="scientific">Halomonas dongshanensis</name>
    <dbReference type="NCBI Taxonomy" id="2890835"/>
    <lineage>
        <taxon>Bacteria</taxon>
        <taxon>Pseudomonadati</taxon>
        <taxon>Pseudomonadota</taxon>
        <taxon>Gammaproteobacteria</taxon>
        <taxon>Oceanospirillales</taxon>
        <taxon>Halomonadaceae</taxon>
        <taxon>Halomonas</taxon>
    </lineage>
</organism>
<comment type="caution">
    <text evidence="2">The sequence shown here is derived from an EMBL/GenBank/DDBJ whole genome shotgun (WGS) entry which is preliminary data.</text>
</comment>
<evidence type="ECO:0000313" key="3">
    <source>
        <dbReference type="Proteomes" id="UP001165542"/>
    </source>
</evidence>
<gene>
    <name evidence="2" type="ORF">LLY24_14265</name>
</gene>
<dbReference type="EMBL" id="JAJISC010000006">
    <property type="protein sequence ID" value="MCS2610482.1"/>
    <property type="molecule type" value="Genomic_DNA"/>
</dbReference>
<dbReference type="Proteomes" id="UP001165542">
    <property type="component" value="Unassembled WGS sequence"/>
</dbReference>
<reference evidence="2" key="1">
    <citation type="submission" date="2021-11" db="EMBL/GenBank/DDBJ databases">
        <title>Halomonas sp., isolated from a coastal aquaculture zone in Dongshan Bay.</title>
        <authorList>
            <person name="Lin W."/>
        </authorList>
    </citation>
    <scope>NUCLEOTIDE SEQUENCE</scope>
    <source>
        <strain evidence="2">Yzlin-01</strain>
    </source>
</reference>